<accession>A0A1E7L4C8</accession>
<reference evidence="1 2" key="1">
    <citation type="journal article" date="2016" name="Front. Microbiol.">
        <title>Comparative Genomics Analysis of Streptomyces Species Reveals Their Adaptation to the Marine Environment and Their Diversity at the Genomic Level.</title>
        <authorList>
            <person name="Tian X."/>
            <person name="Zhang Z."/>
            <person name="Yang T."/>
            <person name="Chen M."/>
            <person name="Li J."/>
            <person name="Chen F."/>
            <person name="Yang J."/>
            <person name="Li W."/>
            <person name="Zhang B."/>
            <person name="Zhang Z."/>
            <person name="Wu J."/>
            <person name="Zhang C."/>
            <person name="Long L."/>
            <person name="Xiao J."/>
        </authorList>
    </citation>
    <scope>NUCLEOTIDE SEQUENCE [LARGE SCALE GENOMIC DNA]</scope>
    <source>
        <strain evidence="1 2">SCSIO 10429</strain>
    </source>
</reference>
<dbReference type="EMBL" id="LJGW01000252">
    <property type="protein sequence ID" value="OEV11047.1"/>
    <property type="molecule type" value="Genomic_DNA"/>
</dbReference>
<name>A0A1E7L4C8_9ACTN</name>
<gene>
    <name evidence="1" type="ORF">AN218_14740</name>
</gene>
<evidence type="ECO:0000313" key="1">
    <source>
        <dbReference type="EMBL" id="OEV11047.1"/>
    </source>
</evidence>
<comment type="caution">
    <text evidence="1">The sequence shown here is derived from an EMBL/GenBank/DDBJ whole genome shotgun (WGS) entry which is preliminary data.</text>
</comment>
<keyword evidence="2" id="KW-1185">Reference proteome</keyword>
<dbReference type="Proteomes" id="UP000176005">
    <property type="component" value="Unassembled WGS sequence"/>
</dbReference>
<dbReference type="AlphaFoldDB" id="A0A1E7L4C8"/>
<organism evidence="1 2">
    <name type="scientific">Streptomyces nanshensis</name>
    <dbReference type="NCBI Taxonomy" id="518642"/>
    <lineage>
        <taxon>Bacteria</taxon>
        <taxon>Bacillati</taxon>
        <taxon>Actinomycetota</taxon>
        <taxon>Actinomycetes</taxon>
        <taxon>Kitasatosporales</taxon>
        <taxon>Streptomycetaceae</taxon>
        <taxon>Streptomyces</taxon>
    </lineage>
</organism>
<sequence length="78" mass="8842">MKMHRLKDGCFSASYNDDIYASVTLYFHNRCAKAHKLRIRPLSNAADTKTVTISGHAKGSTRYWNWASGFDIDDMGRA</sequence>
<evidence type="ECO:0000313" key="2">
    <source>
        <dbReference type="Proteomes" id="UP000176005"/>
    </source>
</evidence>
<proteinExistence type="predicted"/>
<protein>
    <submittedName>
        <fullName evidence="1">Uncharacterized protein</fullName>
    </submittedName>
</protein>